<dbReference type="SMART" id="SM00363">
    <property type="entry name" value="S4"/>
    <property type="match status" value="1"/>
</dbReference>
<name>Q8T866_DICDI</name>
<evidence type="ECO:0000313" key="6">
    <source>
        <dbReference type="Proteomes" id="UP000002195"/>
    </source>
</evidence>
<keyword evidence="2" id="KW-0413">Isomerase</keyword>
<dbReference type="InterPro" id="IPR050343">
    <property type="entry name" value="RsuA_PseudoU_synthase"/>
</dbReference>
<dbReference type="PROSITE" id="PS50889">
    <property type="entry name" value="S4"/>
    <property type="match status" value="1"/>
</dbReference>
<reference evidence="5 6" key="1">
    <citation type="journal article" date="2005" name="Nature">
        <title>The genome of the social amoeba Dictyostelium discoideum.</title>
        <authorList>
            <consortium name="The Dictyostelium discoideum Sequencing Consortium"/>
            <person name="Eichinger L."/>
            <person name="Pachebat J.A."/>
            <person name="Glockner G."/>
            <person name="Rajandream M.A."/>
            <person name="Sucgang R."/>
            <person name="Berriman M."/>
            <person name="Song J."/>
            <person name="Olsen R."/>
            <person name="Szafranski K."/>
            <person name="Xu Q."/>
            <person name="Tunggal B."/>
            <person name="Kummerfeld S."/>
            <person name="Madera M."/>
            <person name="Konfortov B.A."/>
            <person name="Rivero F."/>
            <person name="Bankier A.T."/>
            <person name="Lehmann R."/>
            <person name="Hamlin N."/>
            <person name="Davies R."/>
            <person name="Gaudet P."/>
            <person name="Fey P."/>
            <person name="Pilcher K."/>
            <person name="Chen G."/>
            <person name="Saunders D."/>
            <person name="Sodergren E."/>
            <person name="Davis P."/>
            <person name="Kerhornou A."/>
            <person name="Nie X."/>
            <person name="Hall N."/>
            <person name="Anjard C."/>
            <person name="Hemphill L."/>
            <person name="Bason N."/>
            <person name="Farbrother P."/>
            <person name="Desany B."/>
            <person name="Just E."/>
            <person name="Morio T."/>
            <person name="Rost R."/>
            <person name="Churcher C."/>
            <person name="Cooper J."/>
            <person name="Haydock S."/>
            <person name="van Driessche N."/>
            <person name="Cronin A."/>
            <person name="Goodhead I."/>
            <person name="Muzny D."/>
            <person name="Mourier T."/>
            <person name="Pain A."/>
            <person name="Lu M."/>
            <person name="Harper D."/>
            <person name="Lindsay R."/>
            <person name="Hauser H."/>
            <person name="James K."/>
            <person name="Quiles M."/>
            <person name="Madan Babu M."/>
            <person name="Saito T."/>
            <person name="Buchrieser C."/>
            <person name="Wardroper A."/>
            <person name="Felder M."/>
            <person name="Thangavelu M."/>
            <person name="Johnson D."/>
            <person name="Knights A."/>
            <person name="Loulseged H."/>
            <person name="Mungall K."/>
            <person name="Oliver K."/>
            <person name="Price C."/>
            <person name="Quail M.A."/>
            <person name="Urushihara H."/>
            <person name="Hernandez J."/>
            <person name="Rabbinowitsch E."/>
            <person name="Steffen D."/>
            <person name="Sanders M."/>
            <person name="Ma J."/>
            <person name="Kohara Y."/>
            <person name="Sharp S."/>
            <person name="Simmonds M."/>
            <person name="Spiegler S."/>
            <person name="Tivey A."/>
            <person name="Sugano S."/>
            <person name="White B."/>
            <person name="Walker D."/>
            <person name="Woodward J."/>
            <person name="Winckler T."/>
            <person name="Tanaka Y."/>
            <person name="Shaulsky G."/>
            <person name="Schleicher M."/>
            <person name="Weinstock G."/>
            <person name="Rosenthal A."/>
            <person name="Cox E.C."/>
            <person name="Chisholm R.L."/>
            <person name="Gibbs R."/>
            <person name="Loomis W.F."/>
            <person name="Platzer M."/>
            <person name="Kay R.R."/>
            <person name="Williams J."/>
            <person name="Dear P.H."/>
            <person name="Noegel A.A."/>
            <person name="Barrell B."/>
            <person name="Kuspa A."/>
        </authorList>
    </citation>
    <scope>NUCLEOTIDE SEQUENCE [LARGE SCALE GENOMIC DNA]</scope>
    <source>
        <strain evidence="5 6">AX4</strain>
    </source>
</reference>
<feature type="domain" description="RNA-binding S4" evidence="4">
    <location>
        <begin position="138"/>
        <end position="197"/>
    </location>
</feature>
<dbReference type="Gene3D" id="3.30.70.1560">
    <property type="entry name" value="Alpha-L RNA-binding motif"/>
    <property type="match status" value="1"/>
</dbReference>
<dbReference type="InterPro" id="IPR042092">
    <property type="entry name" value="PsdUridine_s_RsuA/RluB/E/F_cat"/>
</dbReference>
<dbReference type="NCBIfam" id="TIGR00093">
    <property type="entry name" value="pseudouridine synthase"/>
    <property type="match status" value="1"/>
</dbReference>
<dbReference type="SMR" id="Q8T866"/>
<dbReference type="PROSITE" id="PS01149">
    <property type="entry name" value="PSI_RSU"/>
    <property type="match status" value="1"/>
</dbReference>
<dbReference type="GO" id="GO:0009982">
    <property type="term" value="F:pseudouridine synthase activity"/>
    <property type="evidence" value="ECO:0007669"/>
    <property type="project" value="InterPro"/>
</dbReference>
<dbReference type="GO" id="GO:0001522">
    <property type="term" value="P:pseudouridine synthesis"/>
    <property type="evidence" value="ECO:0007669"/>
    <property type="project" value="InterPro"/>
</dbReference>
<dbReference type="HOGENOM" id="CLU_687787_0_0_1"/>
<accession>Q551I3</accession>
<dbReference type="AlphaFoldDB" id="Q8T866"/>
<dbReference type="InterPro" id="IPR000748">
    <property type="entry name" value="PsdUridine_synth_RsuA/RluB/E/F"/>
</dbReference>
<dbReference type="STRING" id="44689.Q8T866"/>
<dbReference type="SUPFAM" id="SSF55120">
    <property type="entry name" value="Pseudouridine synthase"/>
    <property type="match status" value="1"/>
</dbReference>
<dbReference type="Gene3D" id="3.30.70.580">
    <property type="entry name" value="Pseudouridine synthase I, catalytic domain, N-terminal subdomain"/>
    <property type="match status" value="1"/>
</dbReference>
<proteinExistence type="inferred from homology"/>
<comment type="caution">
    <text evidence="5">The sequence shown here is derived from an EMBL/GenBank/DDBJ whole genome shotgun (WGS) entry which is preliminary data.</text>
</comment>
<dbReference type="InterPro" id="IPR002942">
    <property type="entry name" value="S4_RNA-bd"/>
</dbReference>
<dbReference type="RefSeq" id="XP_643151.1">
    <property type="nucleotide sequence ID" value="XM_638059.1"/>
</dbReference>
<dbReference type="InterPro" id="IPR018496">
    <property type="entry name" value="PsdUridine_synth_RsuA/RluB_CS"/>
</dbReference>
<dbReference type="InterPro" id="IPR020094">
    <property type="entry name" value="TruA/RsuA/RluB/E/F_N"/>
</dbReference>
<sequence length="401" mass="46512">MFKLNNCFNILGRYKANIPLGPSSLSLTILKQNVQSFSSLFINQTTPSSLIQSSLLNYSTSKKIPRLDKIGSYLKKLRRDKFREQKLAKKQGELNEKDMKKDGYPEISFWSKDAEKIKENDFIKKGEGFVEDGKIGTERIQKILARAGIASRRKAEELIIDGRVKVNGKIIKMEEILVKPHDIITVDDKPIKVDKPKIWMHFKNPQVLTSEYDPDGRDCLLPIIRKVIGIDHLISVGRLDYYTEGLILFTNDGELARYLTLPQNLFFRVYKVRIFGKFTDEMKFSLAKGMVINEVFYRPVSVQVESETDSNTWLRITLQEGKKREIRTLLEYFNVKVLRLIRVAYGPYVLPNSLKHGETIEVPIKDELKPFINKYNSTERLKKTLQEQKKIENFNKNNVNK</sequence>
<dbReference type="PANTHER" id="PTHR47683:SF2">
    <property type="entry name" value="RNA-BINDING S4 DOMAIN-CONTAINING PROTEIN"/>
    <property type="match status" value="1"/>
</dbReference>
<dbReference type="FunCoup" id="Q8T866">
    <property type="interactions" value="9"/>
</dbReference>
<dbReference type="CDD" id="cd02556">
    <property type="entry name" value="PseudoU_synth_RluB"/>
    <property type="match status" value="1"/>
</dbReference>
<comment type="similarity">
    <text evidence="1">Belongs to the pseudouridine synthase RsuA family.</text>
</comment>
<dbReference type="eggNOG" id="ENOG502QT4T">
    <property type="taxonomic scope" value="Eukaryota"/>
</dbReference>
<dbReference type="Pfam" id="PF00849">
    <property type="entry name" value="PseudoU_synth_2"/>
    <property type="match status" value="1"/>
</dbReference>
<dbReference type="FunFam" id="3.10.290.10:FF:000003">
    <property type="entry name" value="Pseudouridine synthase"/>
    <property type="match status" value="1"/>
</dbReference>
<dbReference type="GO" id="GO:0006364">
    <property type="term" value="P:rRNA processing"/>
    <property type="evidence" value="ECO:0007669"/>
    <property type="project" value="UniProtKB-ARBA"/>
</dbReference>
<evidence type="ECO:0000256" key="1">
    <source>
        <dbReference type="ARBA" id="ARBA00008348"/>
    </source>
</evidence>
<dbReference type="Proteomes" id="UP000002195">
    <property type="component" value="Unassembled WGS sequence"/>
</dbReference>
<dbReference type="GO" id="GO:0003723">
    <property type="term" value="F:RNA binding"/>
    <property type="evidence" value="ECO:0007669"/>
    <property type="project" value="UniProtKB-KW"/>
</dbReference>
<evidence type="ECO:0000313" key="5">
    <source>
        <dbReference type="EMBL" id="EAL69178.1"/>
    </source>
</evidence>
<dbReference type="VEuPathDB" id="AmoebaDB:DDB_G0276449"/>
<dbReference type="Pfam" id="PF01479">
    <property type="entry name" value="S4"/>
    <property type="match status" value="1"/>
</dbReference>
<evidence type="ECO:0000256" key="2">
    <source>
        <dbReference type="ARBA" id="ARBA00023235"/>
    </source>
</evidence>
<dbReference type="CDD" id="cd00165">
    <property type="entry name" value="S4"/>
    <property type="match status" value="1"/>
</dbReference>
<dbReference type="Gene3D" id="3.10.290.10">
    <property type="entry name" value="RNA-binding S4 domain"/>
    <property type="match status" value="1"/>
</dbReference>
<dbReference type="InterPro" id="IPR020103">
    <property type="entry name" value="PsdUridine_synth_cat_dom_sf"/>
</dbReference>
<dbReference type="KEGG" id="ddi:DDB_G0276449"/>
<dbReference type="dictyBase" id="DDB_G0276449"/>
<accession>Q8T866</accession>
<dbReference type="SUPFAM" id="SSF55174">
    <property type="entry name" value="Alpha-L RNA-binding motif"/>
    <property type="match status" value="1"/>
</dbReference>
<protein>
    <recommendedName>
        <fullName evidence="4">RNA-binding S4 domain-containing protein</fullName>
    </recommendedName>
</protein>
<keyword evidence="3" id="KW-0694">RNA-binding</keyword>
<evidence type="ECO:0000256" key="3">
    <source>
        <dbReference type="PROSITE-ProRule" id="PRU00182"/>
    </source>
</evidence>
<gene>
    <name evidence="5" type="ORF">DDB_G0276449</name>
</gene>
<dbReference type="PaxDb" id="44689-DDB0167086"/>
<dbReference type="PhylomeDB" id="Q8T866"/>
<dbReference type="EMBL" id="AAFI02000015">
    <property type="protein sequence ID" value="EAL69178.1"/>
    <property type="molecule type" value="Genomic_DNA"/>
</dbReference>
<keyword evidence="6" id="KW-1185">Reference proteome</keyword>
<dbReference type="PANTHER" id="PTHR47683">
    <property type="entry name" value="PSEUDOURIDINE SYNTHASE FAMILY PROTEIN-RELATED"/>
    <property type="match status" value="1"/>
</dbReference>
<evidence type="ECO:0000259" key="4">
    <source>
        <dbReference type="SMART" id="SM00363"/>
    </source>
</evidence>
<dbReference type="GeneID" id="8620558"/>
<dbReference type="InParanoid" id="Q8T866"/>
<dbReference type="InterPro" id="IPR006145">
    <property type="entry name" value="PsdUridine_synth_RsuA/RluA"/>
</dbReference>
<organism evidence="5 6">
    <name type="scientific">Dictyostelium discoideum</name>
    <name type="common">Social amoeba</name>
    <dbReference type="NCBI Taxonomy" id="44689"/>
    <lineage>
        <taxon>Eukaryota</taxon>
        <taxon>Amoebozoa</taxon>
        <taxon>Evosea</taxon>
        <taxon>Eumycetozoa</taxon>
        <taxon>Dictyostelia</taxon>
        <taxon>Dictyosteliales</taxon>
        <taxon>Dictyosteliaceae</taxon>
        <taxon>Dictyostelium</taxon>
    </lineage>
</organism>
<dbReference type="InterPro" id="IPR036986">
    <property type="entry name" value="S4_RNA-bd_sf"/>
</dbReference>